<keyword evidence="3 5" id="KW-1133">Transmembrane helix</keyword>
<evidence type="ECO:0000259" key="6">
    <source>
        <dbReference type="Pfam" id="PF01957"/>
    </source>
</evidence>
<organism evidence="7 8">
    <name type="scientific">Mucinivorans hirudinis</name>
    <dbReference type="NCBI Taxonomy" id="1433126"/>
    <lineage>
        <taxon>Bacteria</taxon>
        <taxon>Pseudomonadati</taxon>
        <taxon>Bacteroidota</taxon>
        <taxon>Bacteroidia</taxon>
        <taxon>Bacteroidales</taxon>
        <taxon>Rikenellaceae</taxon>
        <taxon>Mucinivorans</taxon>
    </lineage>
</organism>
<keyword evidence="8" id="KW-1185">Reference proteome</keyword>
<dbReference type="AlphaFoldDB" id="A0A060RD96"/>
<dbReference type="eggNOG" id="COG1030">
    <property type="taxonomic scope" value="Bacteria"/>
</dbReference>
<feature type="domain" description="NfeD-like C-terminal" evidence="6">
    <location>
        <begin position="97"/>
        <end position="148"/>
    </location>
</feature>
<dbReference type="Proteomes" id="UP000027616">
    <property type="component" value="Chromosome I"/>
</dbReference>
<protein>
    <recommendedName>
        <fullName evidence="6">NfeD-like C-terminal domain-containing protein</fullName>
    </recommendedName>
</protein>
<dbReference type="PANTHER" id="PTHR33507:SF3">
    <property type="entry name" value="INNER MEMBRANE PROTEIN YBBJ"/>
    <property type="match status" value="1"/>
</dbReference>
<dbReference type="KEGG" id="rbc:BN938_1945"/>
<gene>
    <name evidence="7" type="ORF">BN938_1945</name>
</gene>
<dbReference type="Pfam" id="PF01957">
    <property type="entry name" value="NfeD"/>
    <property type="match status" value="1"/>
</dbReference>
<evidence type="ECO:0000256" key="2">
    <source>
        <dbReference type="ARBA" id="ARBA00022692"/>
    </source>
</evidence>
<reference evidence="7 8" key="1">
    <citation type="journal article" date="2015" name="Genome Announc.">
        <title>Complete Genome Sequence of the Novel Leech Symbiont Mucinivorans hirudinis M3T.</title>
        <authorList>
            <person name="Nelson M.C."/>
            <person name="Bomar L."/>
            <person name="Graf J."/>
        </authorList>
    </citation>
    <scope>NUCLEOTIDE SEQUENCE [LARGE SCALE GENOMIC DNA]</scope>
    <source>
        <strain evidence="8">M3</strain>
    </source>
</reference>
<comment type="subcellular location">
    <subcellularLocation>
        <location evidence="1">Membrane</location>
        <topology evidence="1">Multi-pass membrane protein</topology>
    </subcellularLocation>
</comment>
<sequence length="150" mass="16041">MGWIILLIVLGILLFAAELILLPGITVAAIGSFCALAGAVYVAFTTVGQTAGWVTLAVVVVILSILTAIFLRSKTWRRVALNTNIENSLDNMPRASVGDEGRAITRLAPMGKILINNQVIEVKTMGEYVDEGSTVEVVGTDNMNLIVKLK</sequence>
<evidence type="ECO:0000313" key="8">
    <source>
        <dbReference type="Proteomes" id="UP000027616"/>
    </source>
</evidence>
<evidence type="ECO:0000256" key="1">
    <source>
        <dbReference type="ARBA" id="ARBA00004141"/>
    </source>
</evidence>
<dbReference type="EMBL" id="HG934468">
    <property type="protein sequence ID" value="CDN32023.1"/>
    <property type="molecule type" value="Genomic_DNA"/>
</dbReference>
<evidence type="ECO:0000256" key="5">
    <source>
        <dbReference type="SAM" id="Phobius"/>
    </source>
</evidence>
<dbReference type="HOGENOM" id="CLU_087257_3_1_10"/>
<dbReference type="Gene3D" id="2.40.50.140">
    <property type="entry name" value="Nucleic acid-binding proteins"/>
    <property type="match status" value="1"/>
</dbReference>
<dbReference type="STRING" id="1433126.BN938_1945"/>
<dbReference type="InterPro" id="IPR002810">
    <property type="entry name" value="NfeD-like_C"/>
</dbReference>
<accession>A0A060RD96</accession>
<evidence type="ECO:0000256" key="3">
    <source>
        <dbReference type="ARBA" id="ARBA00022989"/>
    </source>
</evidence>
<dbReference type="InterPro" id="IPR052165">
    <property type="entry name" value="Membrane_assoc_protease"/>
</dbReference>
<dbReference type="GO" id="GO:0005886">
    <property type="term" value="C:plasma membrane"/>
    <property type="evidence" value="ECO:0007669"/>
    <property type="project" value="TreeGrafter"/>
</dbReference>
<feature type="transmembrane region" description="Helical" evidence="5">
    <location>
        <begin position="52"/>
        <end position="71"/>
    </location>
</feature>
<evidence type="ECO:0000313" key="7">
    <source>
        <dbReference type="EMBL" id="CDN32023.1"/>
    </source>
</evidence>
<proteinExistence type="predicted"/>
<dbReference type="InterPro" id="IPR012340">
    <property type="entry name" value="NA-bd_OB-fold"/>
</dbReference>
<evidence type="ECO:0000256" key="4">
    <source>
        <dbReference type="ARBA" id="ARBA00023136"/>
    </source>
</evidence>
<name>A0A060RD96_9BACT</name>
<keyword evidence="2 5" id="KW-0812">Transmembrane</keyword>
<keyword evidence="4 5" id="KW-0472">Membrane</keyword>
<dbReference type="OrthoDB" id="1120520at2"/>
<dbReference type="PANTHER" id="PTHR33507">
    <property type="entry name" value="INNER MEMBRANE PROTEIN YBBJ"/>
    <property type="match status" value="1"/>
</dbReference>